<evidence type="ECO:0000256" key="3">
    <source>
        <dbReference type="SAM" id="SignalP"/>
    </source>
</evidence>
<dbReference type="Gene3D" id="2.60.40.1240">
    <property type="match status" value="1"/>
</dbReference>
<dbReference type="PROSITE" id="PS51257">
    <property type="entry name" value="PROKAR_LIPOPROTEIN"/>
    <property type="match status" value="1"/>
</dbReference>
<dbReference type="OrthoDB" id="2352213at2"/>
<dbReference type="InterPro" id="IPR029050">
    <property type="entry name" value="Immunoprotect_excell_Ig-like"/>
</dbReference>
<dbReference type="EMBL" id="CCDP010000002">
    <property type="protein sequence ID" value="CDQ40423.1"/>
    <property type="molecule type" value="Genomic_DNA"/>
</dbReference>
<keyword evidence="5" id="KW-1185">Reference proteome</keyword>
<feature type="signal peptide" evidence="3">
    <location>
        <begin position="1"/>
        <end position="21"/>
    </location>
</feature>
<dbReference type="Proteomes" id="UP000028875">
    <property type="component" value="Unassembled WGS sequence"/>
</dbReference>
<protein>
    <recommendedName>
        <fullName evidence="6">DUF4352 domain-containing protein</fullName>
    </recommendedName>
</protein>
<keyword evidence="1 3" id="KW-0732">Signal</keyword>
<feature type="chain" id="PRO_5038353172" description="DUF4352 domain-containing protein" evidence="3">
    <location>
        <begin position="22"/>
        <end position="228"/>
    </location>
</feature>
<evidence type="ECO:0000313" key="5">
    <source>
        <dbReference type="Proteomes" id="UP000028875"/>
    </source>
</evidence>
<evidence type="ECO:0008006" key="6">
    <source>
        <dbReference type="Google" id="ProtNLM"/>
    </source>
</evidence>
<proteinExistence type="predicted"/>
<gene>
    <name evidence="4" type="ORF">BN990_02746</name>
</gene>
<dbReference type="STRING" id="1462526.BN990_02746"/>
<reference evidence="5" key="2">
    <citation type="submission" date="2014-05" db="EMBL/GenBank/DDBJ databases">
        <title>Draft genome sequence of Virgibacillus massiliensis Vm-5.</title>
        <authorList>
            <person name="Khelaifia S."/>
            <person name="Croce O."/>
            <person name="Lagier J.C."/>
            <person name="Raoult D."/>
        </authorList>
    </citation>
    <scope>NUCLEOTIDE SEQUENCE [LARGE SCALE GENOMIC DNA]</scope>
    <source>
        <strain evidence="5">Vm-5</strain>
    </source>
</reference>
<organism evidence="4 5">
    <name type="scientific">Virgibacillus massiliensis</name>
    <dbReference type="NCBI Taxonomy" id="1462526"/>
    <lineage>
        <taxon>Bacteria</taxon>
        <taxon>Bacillati</taxon>
        <taxon>Bacillota</taxon>
        <taxon>Bacilli</taxon>
        <taxon>Bacillales</taxon>
        <taxon>Bacillaceae</taxon>
        <taxon>Virgibacillus</taxon>
    </lineage>
</organism>
<evidence type="ECO:0000256" key="2">
    <source>
        <dbReference type="SAM" id="Coils"/>
    </source>
</evidence>
<reference evidence="4 5" key="1">
    <citation type="submission" date="2014-03" db="EMBL/GenBank/DDBJ databases">
        <authorList>
            <person name="Urmite Genomes U."/>
        </authorList>
    </citation>
    <scope>NUCLEOTIDE SEQUENCE [LARGE SCALE GENOMIC DNA]</scope>
    <source>
        <strain evidence="4 5">Vm-5</strain>
    </source>
</reference>
<accession>A0A024QD10</accession>
<sequence precursor="true">MLKGLYAVLAFILILSGCAKQEENAEAENKQNQTESIDMEEEERTIQEVNDDRDYVDNPQAPDTRSLNEIGDQFEDEDGNITLEAITDYQKMHSIGPIQMSIRDVKVVNFSPAMHLVDYFHGFTHNEENFNYIKMYVTIENTSDQMVNFAPVSILETEAGEKKDFEDDFYLQNLYGDLSAGQKKTGELAFILEETNIEQIGTISLITSDVFDKENQSIEQGKEITIEF</sequence>
<feature type="coiled-coil region" evidence="2">
    <location>
        <begin position="20"/>
        <end position="52"/>
    </location>
</feature>
<dbReference type="AlphaFoldDB" id="A0A024QD10"/>
<evidence type="ECO:0000256" key="1">
    <source>
        <dbReference type="ARBA" id="ARBA00022729"/>
    </source>
</evidence>
<keyword evidence="2" id="KW-0175">Coiled coil</keyword>
<name>A0A024QD10_9BACI</name>
<dbReference type="RefSeq" id="WP_021291878.1">
    <property type="nucleotide sequence ID" value="NZ_BNER01000004.1"/>
</dbReference>
<dbReference type="eggNOG" id="ENOG502ZWT3">
    <property type="taxonomic scope" value="Bacteria"/>
</dbReference>
<comment type="caution">
    <text evidence="4">The sequence shown here is derived from an EMBL/GenBank/DDBJ whole genome shotgun (WGS) entry which is preliminary data.</text>
</comment>
<evidence type="ECO:0000313" key="4">
    <source>
        <dbReference type="EMBL" id="CDQ40423.1"/>
    </source>
</evidence>